<comment type="similarity">
    <text evidence="1">Belongs to the RNase PH family.</text>
</comment>
<dbReference type="SUPFAM" id="SSF55666">
    <property type="entry name" value="Ribonuclease PH domain 2-like"/>
    <property type="match status" value="1"/>
</dbReference>
<dbReference type="PANTHER" id="PTHR11097:SF14">
    <property type="entry name" value="EXOSOME COMPLEX COMPONENT RRP45"/>
    <property type="match status" value="1"/>
</dbReference>
<dbReference type="EMBL" id="KK119051">
    <property type="protein sequence ID" value="KFM74507.1"/>
    <property type="molecule type" value="Genomic_DNA"/>
</dbReference>
<dbReference type="InterPro" id="IPR015847">
    <property type="entry name" value="ExoRNase_PH_dom2"/>
</dbReference>
<dbReference type="STRING" id="407821.A0A087UAW8"/>
<dbReference type="GO" id="GO:0000177">
    <property type="term" value="C:cytoplasmic exosome (RNase complex)"/>
    <property type="evidence" value="ECO:0007669"/>
    <property type="project" value="TreeGrafter"/>
</dbReference>
<accession>A0A087UAW8</accession>
<evidence type="ECO:0000256" key="1">
    <source>
        <dbReference type="ARBA" id="ARBA00006678"/>
    </source>
</evidence>
<keyword evidence="6" id="KW-1185">Reference proteome</keyword>
<evidence type="ECO:0000313" key="6">
    <source>
        <dbReference type="Proteomes" id="UP000054359"/>
    </source>
</evidence>
<dbReference type="GO" id="GO:0035925">
    <property type="term" value="F:mRNA 3'-UTR AU-rich region binding"/>
    <property type="evidence" value="ECO:0007669"/>
    <property type="project" value="TreeGrafter"/>
</dbReference>
<dbReference type="GO" id="GO:0000467">
    <property type="term" value="P:exonucleolytic trimming to generate mature 3'-end of 5.8S rRNA from tricistronic rRNA transcript (SSU-rRNA, 5.8S rRNA, LSU-rRNA)"/>
    <property type="evidence" value="ECO:0007669"/>
    <property type="project" value="TreeGrafter"/>
</dbReference>
<evidence type="ECO:0000256" key="2">
    <source>
        <dbReference type="ARBA" id="ARBA00022490"/>
    </source>
</evidence>
<dbReference type="PANTHER" id="PTHR11097">
    <property type="entry name" value="EXOSOME COMPLEX EXONUCLEASE RIBOSOMAL RNA PROCESSING PROTEIN"/>
    <property type="match status" value="1"/>
</dbReference>
<gene>
    <name evidence="5" type="ORF">X975_09400</name>
</gene>
<feature type="compositionally biased region" description="Acidic residues" evidence="3">
    <location>
        <begin position="182"/>
        <end position="193"/>
    </location>
</feature>
<keyword evidence="2" id="KW-0963">Cytoplasm</keyword>
<name>A0A087UAW8_STEMI</name>
<dbReference type="Gene3D" id="3.30.230.70">
    <property type="entry name" value="GHMP Kinase, N-terminal domain"/>
    <property type="match status" value="1"/>
</dbReference>
<organism evidence="5 6">
    <name type="scientific">Stegodyphus mimosarum</name>
    <name type="common">African social velvet spider</name>
    <dbReference type="NCBI Taxonomy" id="407821"/>
    <lineage>
        <taxon>Eukaryota</taxon>
        <taxon>Metazoa</taxon>
        <taxon>Ecdysozoa</taxon>
        <taxon>Arthropoda</taxon>
        <taxon>Chelicerata</taxon>
        <taxon>Arachnida</taxon>
        <taxon>Araneae</taxon>
        <taxon>Araneomorphae</taxon>
        <taxon>Entelegynae</taxon>
        <taxon>Eresoidea</taxon>
        <taxon>Eresidae</taxon>
        <taxon>Stegodyphus</taxon>
    </lineage>
</organism>
<dbReference type="GO" id="GO:0071028">
    <property type="term" value="P:nuclear mRNA surveillance"/>
    <property type="evidence" value="ECO:0007669"/>
    <property type="project" value="TreeGrafter"/>
</dbReference>
<dbReference type="AlphaFoldDB" id="A0A087UAW8"/>
<dbReference type="InterPro" id="IPR027408">
    <property type="entry name" value="PNPase/RNase_PH_dom_sf"/>
</dbReference>
<dbReference type="Pfam" id="PF03725">
    <property type="entry name" value="RNase_PH_C"/>
    <property type="match status" value="1"/>
</dbReference>
<feature type="region of interest" description="Disordered" evidence="3">
    <location>
        <begin position="182"/>
        <end position="226"/>
    </location>
</feature>
<dbReference type="GO" id="GO:0034475">
    <property type="term" value="P:U4 snRNA 3'-end processing"/>
    <property type="evidence" value="ECO:0007669"/>
    <property type="project" value="TreeGrafter"/>
</dbReference>
<dbReference type="OrthoDB" id="6417799at2759"/>
<evidence type="ECO:0000313" key="5">
    <source>
        <dbReference type="EMBL" id="KFM74507.1"/>
    </source>
</evidence>
<feature type="domain" description="Exoribonuclease phosphorolytic" evidence="4">
    <location>
        <begin position="1"/>
        <end position="67"/>
    </location>
</feature>
<feature type="compositionally biased region" description="Polar residues" evidence="3">
    <location>
        <begin position="197"/>
        <end position="206"/>
    </location>
</feature>
<dbReference type="GO" id="GO:0016075">
    <property type="term" value="P:rRNA catabolic process"/>
    <property type="evidence" value="ECO:0007669"/>
    <property type="project" value="TreeGrafter"/>
</dbReference>
<evidence type="ECO:0000259" key="4">
    <source>
        <dbReference type="Pfam" id="PF03725"/>
    </source>
</evidence>
<feature type="non-terminal residue" evidence="5">
    <location>
        <position position="244"/>
    </location>
</feature>
<dbReference type="GO" id="GO:0034473">
    <property type="term" value="P:U1 snRNA 3'-end processing"/>
    <property type="evidence" value="ECO:0007669"/>
    <property type="project" value="TreeGrafter"/>
</dbReference>
<reference evidence="5 6" key="1">
    <citation type="submission" date="2013-11" db="EMBL/GenBank/DDBJ databases">
        <title>Genome sequencing of Stegodyphus mimosarum.</title>
        <authorList>
            <person name="Bechsgaard J."/>
        </authorList>
    </citation>
    <scope>NUCLEOTIDE SEQUENCE [LARGE SCALE GENOMIC DNA]</scope>
</reference>
<dbReference type="Proteomes" id="UP000054359">
    <property type="component" value="Unassembled WGS sequence"/>
</dbReference>
<dbReference type="GO" id="GO:0071035">
    <property type="term" value="P:nuclear polyadenylation-dependent rRNA catabolic process"/>
    <property type="evidence" value="ECO:0007669"/>
    <property type="project" value="TreeGrafter"/>
</dbReference>
<dbReference type="GO" id="GO:0034476">
    <property type="term" value="P:U5 snRNA 3'-end processing"/>
    <property type="evidence" value="ECO:0007669"/>
    <property type="project" value="TreeGrafter"/>
</dbReference>
<sequence length="244" mass="27132">MPITVNLALFNQGEYILIDPTETEEKVCDGCYIIGMNAHQEICFIHRRGVLLLQEDVLQRCENAAVQRAQAVTQIIRGALDDDAYKRATNAAVGLVNMLQTGTILGAKCPLPEFDLNALSKHKDVESSPAEPQVITVQDNDVMPVMMSEIKTSDVKERALRILNKPEMAVFEGGVSKWGVEPEEIESSDENESQNEGTSMKGNKQGSVKEEMEFDSEEETVFINEDQVDVKTKSRGWYSSDPFA</sequence>
<proteinExistence type="inferred from homology"/>
<protein>
    <submittedName>
        <fullName evidence="5">Exosome complex component RRP45</fullName>
    </submittedName>
</protein>
<dbReference type="GO" id="GO:0071038">
    <property type="term" value="P:TRAMP-dependent tRNA surveillance pathway"/>
    <property type="evidence" value="ECO:0007669"/>
    <property type="project" value="TreeGrafter"/>
</dbReference>
<dbReference type="InterPro" id="IPR036345">
    <property type="entry name" value="ExoRNase_PH_dom2_sf"/>
</dbReference>
<dbReference type="GO" id="GO:0000176">
    <property type="term" value="C:nuclear exosome (RNase complex)"/>
    <property type="evidence" value="ECO:0007669"/>
    <property type="project" value="TreeGrafter"/>
</dbReference>
<evidence type="ECO:0000256" key="3">
    <source>
        <dbReference type="SAM" id="MobiDB-lite"/>
    </source>
</evidence>
<dbReference type="InterPro" id="IPR050590">
    <property type="entry name" value="Exosome_comp_Rrp42_subfam"/>
</dbReference>